<dbReference type="InterPro" id="IPR051313">
    <property type="entry name" value="Bact_iron-sidero_bind"/>
</dbReference>
<dbReference type="Gene3D" id="3.40.50.1980">
    <property type="entry name" value="Nitrogenase molybdenum iron protein domain"/>
    <property type="match status" value="2"/>
</dbReference>
<feature type="chain" id="PRO_5001825911" evidence="6">
    <location>
        <begin position="28"/>
        <end position="307"/>
    </location>
</feature>
<sequence length="307" mass="31978">MTSLFRTTAFAAALFASAAVLTPVAFAQDKVITHAQGETTLSGVPAKVLVQDWAVFDDLNALGVTVAGLPSSNAPTYLADKIPADALQIGSLFEPDFEGIAAAEADVYFIAARSREAIGTSKDILPTIDLSVDNGSIVDGVKKNMTTLGDIFGLEAKASELNAALDAKVAEVKAAAEGKGNALVLVTNAGKLGVYGPDSRVSWIYNEVGMPSALENVKDGDHGGDSVSFEFLLEVNPDWVFVVDRDAGTGENAGAAAALLDNELFNQTTAAKEGHVVYVDPQASYISMHGYQGVLLLLDQVLAGLNS</sequence>
<keyword evidence="4" id="KW-0406">Ion transport</keyword>
<evidence type="ECO:0000256" key="1">
    <source>
        <dbReference type="ARBA" id="ARBA00004196"/>
    </source>
</evidence>
<dbReference type="InterPro" id="IPR002491">
    <property type="entry name" value="ABC_transptr_periplasmic_BD"/>
</dbReference>
<evidence type="ECO:0000256" key="2">
    <source>
        <dbReference type="ARBA" id="ARBA00008814"/>
    </source>
</evidence>
<dbReference type="AlphaFoldDB" id="A0A087M5G8"/>
<dbReference type="Pfam" id="PF01497">
    <property type="entry name" value="Peripla_BP_2"/>
    <property type="match status" value="1"/>
</dbReference>
<comment type="caution">
    <text evidence="8">The sequence shown here is derived from an EMBL/GenBank/DDBJ whole genome shotgun (WGS) entry which is preliminary data.</text>
</comment>
<evidence type="ECO:0000256" key="6">
    <source>
        <dbReference type="SAM" id="SignalP"/>
    </source>
</evidence>
<keyword evidence="4" id="KW-0410">Iron transport</keyword>
<comment type="subcellular location">
    <subcellularLocation>
        <location evidence="1">Cell envelope</location>
    </subcellularLocation>
</comment>
<evidence type="ECO:0000313" key="9">
    <source>
        <dbReference type="Proteomes" id="UP000028981"/>
    </source>
</evidence>
<proteinExistence type="inferred from homology"/>
<dbReference type="RefSeq" id="WP_035080167.1">
    <property type="nucleotide sequence ID" value="NZ_JQGC01000003.1"/>
</dbReference>
<gene>
    <name evidence="8" type="ORF">JP75_03885</name>
</gene>
<dbReference type="GO" id="GO:0030288">
    <property type="term" value="C:outer membrane-bounded periplasmic space"/>
    <property type="evidence" value="ECO:0007669"/>
    <property type="project" value="TreeGrafter"/>
</dbReference>
<name>A0A087M5G8_9HYPH</name>
<evidence type="ECO:0000256" key="4">
    <source>
        <dbReference type="ARBA" id="ARBA00022496"/>
    </source>
</evidence>
<evidence type="ECO:0000256" key="5">
    <source>
        <dbReference type="ARBA" id="ARBA00022729"/>
    </source>
</evidence>
<feature type="domain" description="Fe/B12 periplasmic-binding" evidence="7">
    <location>
        <begin position="47"/>
        <end position="307"/>
    </location>
</feature>
<dbReference type="GO" id="GO:1901678">
    <property type="term" value="P:iron coordination entity transport"/>
    <property type="evidence" value="ECO:0007669"/>
    <property type="project" value="UniProtKB-ARBA"/>
</dbReference>
<dbReference type="SUPFAM" id="SSF53807">
    <property type="entry name" value="Helical backbone' metal receptor"/>
    <property type="match status" value="1"/>
</dbReference>
<dbReference type="CDD" id="cd01140">
    <property type="entry name" value="FatB"/>
    <property type="match status" value="1"/>
</dbReference>
<evidence type="ECO:0000256" key="3">
    <source>
        <dbReference type="ARBA" id="ARBA00022448"/>
    </source>
</evidence>
<keyword evidence="4" id="KW-0408">Iron</keyword>
<dbReference type="Proteomes" id="UP000028981">
    <property type="component" value="Unassembled WGS sequence"/>
</dbReference>
<dbReference type="PROSITE" id="PS50983">
    <property type="entry name" value="FE_B12_PBP"/>
    <property type="match status" value="1"/>
</dbReference>
<feature type="signal peptide" evidence="6">
    <location>
        <begin position="1"/>
        <end position="27"/>
    </location>
</feature>
<evidence type="ECO:0000259" key="7">
    <source>
        <dbReference type="PROSITE" id="PS50983"/>
    </source>
</evidence>
<organism evidence="8 9">
    <name type="scientific">Devosia riboflavina</name>
    <dbReference type="NCBI Taxonomy" id="46914"/>
    <lineage>
        <taxon>Bacteria</taxon>
        <taxon>Pseudomonadati</taxon>
        <taxon>Pseudomonadota</taxon>
        <taxon>Alphaproteobacteria</taxon>
        <taxon>Hyphomicrobiales</taxon>
        <taxon>Devosiaceae</taxon>
        <taxon>Devosia</taxon>
    </lineage>
</organism>
<accession>A0A087M5G8</accession>
<protein>
    <submittedName>
        <fullName evidence="8">Iron ABC transporter substrate-binding protein</fullName>
    </submittedName>
</protein>
<reference evidence="8 9" key="1">
    <citation type="submission" date="2014-08" db="EMBL/GenBank/DDBJ databases">
        <authorList>
            <person name="Hassan Y.I."/>
            <person name="Lepp D."/>
            <person name="Zhou T."/>
        </authorList>
    </citation>
    <scope>NUCLEOTIDE SEQUENCE [LARGE SCALE GENOMIC DNA]</scope>
    <source>
        <strain evidence="8 9">IFO13584</strain>
    </source>
</reference>
<dbReference type="InterPro" id="IPR033870">
    <property type="entry name" value="FatB"/>
</dbReference>
<keyword evidence="3" id="KW-0813">Transport</keyword>
<comment type="similarity">
    <text evidence="2">Belongs to the bacterial solute-binding protein 8 family.</text>
</comment>
<dbReference type="EMBL" id="JQGC01000003">
    <property type="protein sequence ID" value="KFL32121.1"/>
    <property type="molecule type" value="Genomic_DNA"/>
</dbReference>
<keyword evidence="5 6" id="KW-0732">Signal</keyword>
<dbReference type="STRING" id="46914.JP75_03885"/>
<dbReference type="PANTHER" id="PTHR30532:SF28">
    <property type="entry name" value="PETROBACTIN-BINDING PROTEIN YCLQ"/>
    <property type="match status" value="1"/>
</dbReference>
<keyword evidence="9" id="KW-1185">Reference proteome</keyword>
<dbReference type="PANTHER" id="PTHR30532">
    <property type="entry name" value="IRON III DICITRATE-BINDING PERIPLASMIC PROTEIN"/>
    <property type="match status" value="1"/>
</dbReference>
<evidence type="ECO:0000313" key="8">
    <source>
        <dbReference type="EMBL" id="KFL32121.1"/>
    </source>
</evidence>